<evidence type="ECO:0000256" key="2">
    <source>
        <dbReference type="SAM" id="Phobius"/>
    </source>
</evidence>
<dbReference type="Proteomes" id="UP001143463">
    <property type="component" value="Unassembled WGS sequence"/>
</dbReference>
<comment type="caution">
    <text evidence="3">The sequence shown here is derived from an EMBL/GenBank/DDBJ whole genome shotgun (WGS) entry which is preliminary data.</text>
</comment>
<feature type="region of interest" description="Disordered" evidence="1">
    <location>
        <begin position="15"/>
        <end position="35"/>
    </location>
</feature>
<dbReference type="EMBL" id="BSFQ01000048">
    <property type="protein sequence ID" value="GLL15492.1"/>
    <property type="molecule type" value="Genomic_DNA"/>
</dbReference>
<keyword evidence="2" id="KW-1133">Transmembrane helix</keyword>
<sequence>MSCCHDPASRCRARPDGLLSKGNRTRDRYRGGTEMRLTRRQRRELAALAEQLAHDDPDLAAQLSRPAGPARRSPPGRTGVGVLIGQILFVLGLLALTWGVLMSAPTATTVGTLGLLVCWVPWQFGSGDRGG</sequence>
<organism evidence="3 4">
    <name type="scientific">Pseudonocardia halophobica</name>
    <dbReference type="NCBI Taxonomy" id="29401"/>
    <lineage>
        <taxon>Bacteria</taxon>
        <taxon>Bacillati</taxon>
        <taxon>Actinomycetota</taxon>
        <taxon>Actinomycetes</taxon>
        <taxon>Pseudonocardiales</taxon>
        <taxon>Pseudonocardiaceae</taxon>
        <taxon>Pseudonocardia</taxon>
    </lineage>
</organism>
<keyword evidence="2" id="KW-0812">Transmembrane</keyword>
<protein>
    <recommendedName>
        <fullName evidence="5">DUF3040 domain-containing protein</fullName>
    </recommendedName>
</protein>
<keyword evidence="4" id="KW-1185">Reference proteome</keyword>
<feature type="compositionally biased region" description="Low complexity" evidence="1">
    <location>
        <begin position="64"/>
        <end position="76"/>
    </location>
</feature>
<feature type="compositionally biased region" description="Basic and acidic residues" evidence="1">
    <location>
        <begin position="24"/>
        <end position="35"/>
    </location>
</feature>
<dbReference type="InterPro" id="IPR021401">
    <property type="entry name" value="DUF3040"/>
</dbReference>
<gene>
    <name evidence="3" type="ORF">GCM10017577_66430</name>
</gene>
<evidence type="ECO:0000313" key="3">
    <source>
        <dbReference type="EMBL" id="GLL15492.1"/>
    </source>
</evidence>
<dbReference type="AlphaFoldDB" id="A0A9W6P0E4"/>
<keyword evidence="2" id="KW-0472">Membrane</keyword>
<evidence type="ECO:0000313" key="4">
    <source>
        <dbReference type="Proteomes" id="UP001143463"/>
    </source>
</evidence>
<accession>A0A9W6P0E4</accession>
<name>A0A9W6P0E4_9PSEU</name>
<evidence type="ECO:0000256" key="1">
    <source>
        <dbReference type="SAM" id="MobiDB-lite"/>
    </source>
</evidence>
<proteinExistence type="predicted"/>
<feature type="region of interest" description="Disordered" evidence="1">
    <location>
        <begin position="56"/>
        <end position="76"/>
    </location>
</feature>
<reference evidence="3" key="1">
    <citation type="journal article" date="2014" name="Int. J. Syst. Evol. Microbiol.">
        <title>Complete genome sequence of Corynebacterium casei LMG S-19264T (=DSM 44701T), isolated from a smear-ripened cheese.</title>
        <authorList>
            <consortium name="US DOE Joint Genome Institute (JGI-PGF)"/>
            <person name="Walter F."/>
            <person name="Albersmeier A."/>
            <person name="Kalinowski J."/>
            <person name="Ruckert C."/>
        </authorList>
    </citation>
    <scope>NUCLEOTIDE SEQUENCE</scope>
    <source>
        <strain evidence="3">VKM Ac-1069</strain>
    </source>
</reference>
<feature type="transmembrane region" description="Helical" evidence="2">
    <location>
        <begin position="80"/>
        <end position="101"/>
    </location>
</feature>
<evidence type="ECO:0008006" key="5">
    <source>
        <dbReference type="Google" id="ProtNLM"/>
    </source>
</evidence>
<reference evidence="3" key="2">
    <citation type="submission" date="2023-01" db="EMBL/GenBank/DDBJ databases">
        <authorList>
            <person name="Sun Q."/>
            <person name="Evtushenko L."/>
        </authorList>
    </citation>
    <scope>NUCLEOTIDE SEQUENCE</scope>
    <source>
        <strain evidence="3">VKM Ac-1069</strain>
    </source>
</reference>
<dbReference type="Pfam" id="PF11239">
    <property type="entry name" value="DUF3040"/>
    <property type="match status" value="1"/>
</dbReference>